<evidence type="ECO:0000313" key="2">
    <source>
        <dbReference type="Proteomes" id="UP001256711"/>
    </source>
</evidence>
<comment type="caution">
    <text evidence="1">The sequence shown here is derived from an EMBL/GenBank/DDBJ whole genome shotgun (WGS) entry which is preliminary data.</text>
</comment>
<evidence type="ECO:0000313" key="1">
    <source>
        <dbReference type="EMBL" id="MDT2809174.1"/>
    </source>
</evidence>
<gene>
    <name evidence="1" type="ORF">P7H43_01540</name>
</gene>
<proteinExistence type="predicted"/>
<protein>
    <submittedName>
        <fullName evidence="1">Uncharacterized protein</fullName>
    </submittedName>
</protein>
<name>A0AAW8TU17_9ENTE</name>
<dbReference type="RefSeq" id="WP_311834899.1">
    <property type="nucleotide sequence ID" value="NZ_JARQBJ010000001.1"/>
</dbReference>
<dbReference type="Proteomes" id="UP001256711">
    <property type="component" value="Unassembled WGS sequence"/>
</dbReference>
<dbReference type="AlphaFoldDB" id="A0AAW8TU17"/>
<organism evidence="1 2">
    <name type="scientific">Enterococcus asini</name>
    <dbReference type="NCBI Taxonomy" id="57732"/>
    <lineage>
        <taxon>Bacteria</taxon>
        <taxon>Bacillati</taxon>
        <taxon>Bacillota</taxon>
        <taxon>Bacilli</taxon>
        <taxon>Lactobacillales</taxon>
        <taxon>Enterococcaceae</taxon>
        <taxon>Enterococcus</taxon>
    </lineage>
</organism>
<dbReference type="EMBL" id="JARQBJ010000001">
    <property type="protein sequence ID" value="MDT2809174.1"/>
    <property type="molecule type" value="Genomic_DNA"/>
</dbReference>
<reference evidence="1" key="1">
    <citation type="submission" date="2023-03" db="EMBL/GenBank/DDBJ databases">
        <authorList>
            <person name="Shen W."/>
            <person name="Cai J."/>
        </authorList>
    </citation>
    <scope>NUCLEOTIDE SEQUENCE</scope>
    <source>
        <strain evidence="1">B226-2</strain>
    </source>
</reference>
<accession>A0AAW8TU17</accession>
<sequence>MKQLAEEQAFVATCWSKVLFMDYETFWKMAQDCLGETIINHEFANPELWQRLKEKTMDDFKTLVGSQRIEGGA</sequence>